<dbReference type="AlphaFoldDB" id="A0A2I8AHE9"/>
<dbReference type="EMBL" id="NSGR01000004">
    <property type="protein sequence ID" value="PCH13594.1"/>
    <property type="molecule type" value="Genomic_DNA"/>
</dbReference>
<evidence type="ECO:0000256" key="1">
    <source>
        <dbReference type="SAM" id="Phobius"/>
    </source>
</evidence>
<dbReference type="Proteomes" id="UP001180515">
    <property type="component" value="Unassembled WGS sequence"/>
</dbReference>
<dbReference type="Pfam" id="PF06993">
    <property type="entry name" value="DUF1304"/>
    <property type="match status" value="1"/>
</dbReference>
<name>A0A2I8AHE9_9STRE</name>
<dbReference type="PANTHER" id="PTHR38446:SF1">
    <property type="entry name" value="BLL0914 PROTEIN"/>
    <property type="match status" value="1"/>
</dbReference>
<dbReference type="Proteomes" id="UP000217465">
    <property type="component" value="Unassembled WGS sequence"/>
</dbReference>
<evidence type="ECO:0000313" key="4">
    <source>
        <dbReference type="Proteomes" id="UP000217465"/>
    </source>
</evidence>
<evidence type="ECO:0000313" key="3">
    <source>
        <dbReference type="EMBL" id="PCH13594.1"/>
    </source>
</evidence>
<organism evidence="3 4">
    <name type="scientific">Streptococcus parauberis</name>
    <dbReference type="NCBI Taxonomy" id="1348"/>
    <lineage>
        <taxon>Bacteria</taxon>
        <taxon>Bacillati</taxon>
        <taxon>Bacillota</taxon>
        <taxon>Bacilli</taxon>
        <taxon>Lactobacillales</taxon>
        <taxon>Streptococcaceae</taxon>
        <taxon>Streptococcus</taxon>
    </lineage>
</organism>
<feature type="transmembrane region" description="Helical" evidence="1">
    <location>
        <begin position="101"/>
        <end position="118"/>
    </location>
</feature>
<accession>A0A2I8AHE9</accession>
<comment type="caution">
    <text evidence="3">The sequence shown here is derived from an EMBL/GenBank/DDBJ whole genome shotgun (WGS) entry which is preliminary data.</text>
</comment>
<keyword evidence="1" id="KW-0472">Membrane</keyword>
<feature type="transmembrane region" description="Helical" evidence="1">
    <location>
        <begin position="78"/>
        <end position="95"/>
    </location>
</feature>
<sequence length="119" mass="12997">MSTITIILASLAAVEQLYIMYIETFATQSKATQRVFNLSEKEIANETVVSLFMNQGIYNGIIGAFILYGLFFAHSGEIVALFLINVILAAIYGAITVDYKILVKQGGFAILALISLLIL</sequence>
<reference evidence="3 4" key="1">
    <citation type="submission" date="2016-06" db="EMBL/GenBank/DDBJ databases">
        <authorList>
            <person name="Haines A.N."/>
            <person name="Council K.R."/>
        </authorList>
    </citation>
    <scope>NUCLEOTIDE SEQUENCE [LARGE SCALE GENOMIC DNA]</scope>
    <source>
        <strain evidence="3 4">SP158-29</strain>
    </source>
</reference>
<dbReference type="RefSeq" id="WP_003105391.1">
    <property type="nucleotide sequence ID" value="NZ_CBCPIC010000004.1"/>
</dbReference>
<dbReference type="PANTHER" id="PTHR38446">
    <property type="entry name" value="BLL0914 PROTEIN"/>
    <property type="match status" value="1"/>
</dbReference>
<keyword evidence="1" id="KW-0812">Transmembrane</keyword>
<dbReference type="EMBL" id="JARQAG010000002">
    <property type="protein sequence ID" value="MDT2731229.1"/>
    <property type="molecule type" value="Genomic_DNA"/>
</dbReference>
<reference evidence="2" key="2">
    <citation type="submission" date="2023-03" db="EMBL/GenBank/DDBJ databases">
        <authorList>
            <person name="Shen W."/>
            <person name="Cai J."/>
        </authorList>
    </citation>
    <scope>NUCLEOTIDE SEQUENCE</scope>
    <source>
        <strain evidence="2">P82-2</strain>
    </source>
</reference>
<protein>
    <submittedName>
        <fullName evidence="2">DUF1304 family protein</fullName>
    </submittedName>
</protein>
<dbReference type="GeneID" id="61421686"/>
<gene>
    <name evidence="3" type="ORF">A9Y57_00227</name>
    <name evidence="2" type="ORF">P7G31_03025</name>
</gene>
<proteinExistence type="predicted"/>
<dbReference type="InterPro" id="IPR009732">
    <property type="entry name" value="DUF1304"/>
</dbReference>
<keyword evidence="1" id="KW-1133">Transmembrane helix</keyword>
<evidence type="ECO:0000313" key="2">
    <source>
        <dbReference type="EMBL" id="MDT2731229.1"/>
    </source>
</evidence>
<feature type="transmembrane region" description="Helical" evidence="1">
    <location>
        <begin position="55"/>
        <end position="73"/>
    </location>
</feature>